<feature type="region of interest" description="Disordered" evidence="1">
    <location>
        <begin position="1"/>
        <end position="21"/>
    </location>
</feature>
<sequence>MITNRNGPVPPGWPDAVRPPDTTDWEQTASAWLLDLCPADFRGYGVLRRQPLGLAWLAYQHVGAQRQALARGLGRIRTDLSRDLPPAALDDMIEAVEHEQARLMAASRGVELIARALRGERYIPRL</sequence>
<accession>A0ABP7AS53</accession>
<evidence type="ECO:0000313" key="2">
    <source>
        <dbReference type="EMBL" id="GAA3639388.1"/>
    </source>
</evidence>
<dbReference type="EMBL" id="BAAAZO010000013">
    <property type="protein sequence ID" value="GAA3639388.1"/>
    <property type="molecule type" value="Genomic_DNA"/>
</dbReference>
<evidence type="ECO:0000313" key="3">
    <source>
        <dbReference type="Proteomes" id="UP001501074"/>
    </source>
</evidence>
<gene>
    <name evidence="2" type="ORF">GCM10022223_68020</name>
</gene>
<organism evidence="2 3">
    <name type="scientific">Kineosporia mesophila</name>
    <dbReference type="NCBI Taxonomy" id="566012"/>
    <lineage>
        <taxon>Bacteria</taxon>
        <taxon>Bacillati</taxon>
        <taxon>Actinomycetota</taxon>
        <taxon>Actinomycetes</taxon>
        <taxon>Kineosporiales</taxon>
        <taxon>Kineosporiaceae</taxon>
        <taxon>Kineosporia</taxon>
    </lineage>
</organism>
<dbReference type="Proteomes" id="UP001501074">
    <property type="component" value="Unassembled WGS sequence"/>
</dbReference>
<dbReference type="RefSeq" id="WP_231486369.1">
    <property type="nucleotide sequence ID" value="NZ_BAAAZO010000013.1"/>
</dbReference>
<reference evidence="3" key="1">
    <citation type="journal article" date="2019" name="Int. J. Syst. Evol. Microbiol.">
        <title>The Global Catalogue of Microorganisms (GCM) 10K type strain sequencing project: providing services to taxonomists for standard genome sequencing and annotation.</title>
        <authorList>
            <consortium name="The Broad Institute Genomics Platform"/>
            <consortium name="The Broad Institute Genome Sequencing Center for Infectious Disease"/>
            <person name="Wu L."/>
            <person name="Ma J."/>
        </authorList>
    </citation>
    <scope>NUCLEOTIDE SEQUENCE [LARGE SCALE GENOMIC DNA]</scope>
    <source>
        <strain evidence="3">JCM 16902</strain>
    </source>
</reference>
<proteinExistence type="predicted"/>
<comment type="caution">
    <text evidence="2">The sequence shown here is derived from an EMBL/GenBank/DDBJ whole genome shotgun (WGS) entry which is preliminary data.</text>
</comment>
<keyword evidence="3" id="KW-1185">Reference proteome</keyword>
<evidence type="ECO:0000256" key="1">
    <source>
        <dbReference type="SAM" id="MobiDB-lite"/>
    </source>
</evidence>
<protein>
    <submittedName>
        <fullName evidence="2">Uncharacterized protein</fullName>
    </submittedName>
</protein>
<name>A0ABP7AS53_9ACTN</name>